<protein>
    <submittedName>
        <fullName evidence="2">Uncharacterized protein</fullName>
    </submittedName>
</protein>
<evidence type="ECO:0000256" key="1">
    <source>
        <dbReference type="SAM" id="Phobius"/>
    </source>
</evidence>
<dbReference type="Proteomes" id="UP000478052">
    <property type="component" value="Unassembled WGS sequence"/>
</dbReference>
<accession>A0A6G0YXC3</accession>
<feature type="non-terminal residue" evidence="2">
    <location>
        <position position="1"/>
    </location>
</feature>
<evidence type="ECO:0000313" key="2">
    <source>
        <dbReference type="EMBL" id="KAF0762613.1"/>
    </source>
</evidence>
<evidence type="ECO:0000313" key="3">
    <source>
        <dbReference type="Proteomes" id="UP000478052"/>
    </source>
</evidence>
<reference evidence="2 3" key="1">
    <citation type="submission" date="2019-08" db="EMBL/GenBank/DDBJ databases">
        <title>Whole genome of Aphis craccivora.</title>
        <authorList>
            <person name="Voronova N.V."/>
            <person name="Shulinski R.S."/>
            <person name="Bandarenka Y.V."/>
            <person name="Zhorov D.G."/>
            <person name="Warner D."/>
        </authorList>
    </citation>
    <scope>NUCLEOTIDE SEQUENCE [LARGE SCALE GENOMIC DNA]</scope>
    <source>
        <strain evidence="2">180601</strain>
        <tissue evidence="2">Whole Body</tissue>
    </source>
</reference>
<comment type="caution">
    <text evidence="2">The sequence shown here is derived from an EMBL/GenBank/DDBJ whole genome shotgun (WGS) entry which is preliminary data.</text>
</comment>
<gene>
    <name evidence="2" type="ORF">FWK35_00009348</name>
</gene>
<keyword evidence="3" id="KW-1185">Reference proteome</keyword>
<feature type="transmembrane region" description="Helical" evidence="1">
    <location>
        <begin position="65"/>
        <end position="88"/>
    </location>
</feature>
<name>A0A6G0YXC3_APHCR</name>
<dbReference type="AlphaFoldDB" id="A0A6G0YXC3"/>
<organism evidence="2 3">
    <name type="scientific">Aphis craccivora</name>
    <name type="common">Cowpea aphid</name>
    <dbReference type="NCBI Taxonomy" id="307492"/>
    <lineage>
        <taxon>Eukaryota</taxon>
        <taxon>Metazoa</taxon>
        <taxon>Ecdysozoa</taxon>
        <taxon>Arthropoda</taxon>
        <taxon>Hexapoda</taxon>
        <taxon>Insecta</taxon>
        <taxon>Pterygota</taxon>
        <taxon>Neoptera</taxon>
        <taxon>Paraneoptera</taxon>
        <taxon>Hemiptera</taxon>
        <taxon>Sternorrhyncha</taxon>
        <taxon>Aphidomorpha</taxon>
        <taxon>Aphidoidea</taxon>
        <taxon>Aphididae</taxon>
        <taxon>Aphidini</taxon>
        <taxon>Aphis</taxon>
        <taxon>Aphis</taxon>
    </lineage>
</organism>
<keyword evidence="1" id="KW-0472">Membrane</keyword>
<keyword evidence="1" id="KW-1133">Transmembrane helix</keyword>
<dbReference type="EMBL" id="VUJU01002090">
    <property type="protein sequence ID" value="KAF0762613.1"/>
    <property type="molecule type" value="Genomic_DNA"/>
</dbReference>
<keyword evidence="1" id="KW-0812">Transmembrane</keyword>
<sequence length="95" mass="10067">VSRFVSRSSTIQSLVRGCRVSRCRVRWRLVTAFDDGVEAVVVVGGVLDGAGRTTGLQKAVRALDVTVAVAVLVLALDVVIVRVVYALLEAIRGGC</sequence>
<proteinExistence type="predicted"/>